<dbReference type="Proteomes" id="UP000054323">
    <property type="component" value="Unassembled WGS sequence"/>
</dbReference>
<dbReference type="GO" id="GO:0061599">
    <property type="term" value="F:molybdopterin molybdotransferase activity"/>
    <property type="evidence" value="ECO:0007669"/>
    <property type="project" value="TreeGrafter"/>
</dbReference>
<dbReference type="SMART" id="SM00852">
    <property type="entry name" value="MoCF_biosynth"/>
    <property type="match status" value="1"/>
</dbReference>
<evidence type="ECO:0000313" key="5">
    <source>
        <dbReference type="EMBL" id="KUK61809.1"/>
    </source>
</evidence>
<dbReference type="Gene3D" id="2.170.190.11">
    <property type="entry name" value="Molybdopterin biosynthesis moea protein, domain 3"/>
    <property type="match status" value="1"/>
</dbReference>
<dbReference type="PANTHER" id="PTHR10192">
    <property type="entry name" value="MOLYBDOPTERIN BIOSYNTHESIS PROTEIN"/>
    <property type="match status" value="1"/>
</dbReference>
<dbReference type="GO" id="GO:0006777">
    <property type="term" value="P:Mo-molybdopterin cofactor biosynthetic process"/>
    <property type="evidence" value="ECO:0007669"/>
    <property type="project" value="UniProtKB-KW"/>
</dbReference>
<reference evidence="7 8" key="2">
    <citation type="journal article" date="2015" name="MBio">
        <title>Genome-Resolved Metagenomic Analysis Reveals Roles for Candidate Phyla and Other Microbial Community Members in Biogeochemical Transformations in Oil Reservoirs.</title>
        <authorList>
            <person name="Hu P."/>
            <person name="Tom L."/>
            <person name="Singh A."/>
            <person name="Thomas B.C."/>
            <person name="Baker B.J."/>
            <person name="Piceno Y.M."/>
            <person name="Andersen G.L."/>
            <person name="Banfield J.F."/>
        </authorList>
    </citation>
    <scope>NUCLEOTIDE SEQUENCE [LARGE SCALE GENOMIC DNA]</scope>
</reference>
<gene>
    <name evidence="5" type="ORF">XD82_0948</name>
    <name evidence="6" type="ORF">XE10_0336</name>
</gene>
<reference evidence="6" key="1">
    <citation type="journal article" date="2015" name="MBio">
        <title>Genome-resolved metagenomic analysis reveals roles for candidate phyla and other microbial community members in biogeochemical transformations in oil reservoirs.</title>
        <authorList>
            <person name="Hu P."/>
            <person name="Tom L."/>
            <person name="Singh A."/>
            <person name="Thomas B.C."/>
            <person name="Baker B.J."/>
            <person name="Piceno Y.M."/>
            <person name="Andersen G.L."/>
            <person name="Banfield J.F."/>
        </authorList>
    </citation>
    <scope>NUCLEOTIDE SEQUENCE [LARGE SCALE GENOMIC DNA]</scope>
    <source>
        <strain evidence="5">62_101</strain>
        <strain evidence="6">63_41</strain>
    </source>
</reference>
<evidence type="ECO:0000313" key="8">
    <source>
        <dbReference type="Proteomes" id="UP000054598"/>
    </source>
</evidence>
<dbReference type="InterPro" id="IPR036688">
    <property type="entry name" value="MoeA_C_domain_IV_sf"/>
</dbReference>
<dbReference type="Gene3D" id="2.40.340.10">
    <property type="entry name" value="MoeA, C-terminal, domain IV"/>
    <property type="match status" value="1"/>
</dbReference>
<protein>
    <submittedName>
        <fullName evidence="6">Putative molybdopterin biosynthesis protein</fullName>
    </submittedName>
</protein>
<accession>A0A124G5U7</accession>
<dbReference type="Pfam" id="PF00994">
    <property type="entry name" value="MoCF_biosynth"/>
    <property type="match status" value="1"/>
</dbReference>
<dbReference type="UniPathway" id="UPA00344"/>
<comment type="caution">
    <text evidence="6">The sequence shown here is derived from an EMBL/GenBank/DDBJ whole genome shotgun (WGS) entry which is preliminary data.</text>
</comment>
<evidence type="ECO:0000256" key="1">
    <source>
        <dbReference type="ARBA" id="ARBA00005046"/>
    </source>
</evidence>
<dbReference type="InterPro" id="IPR036425">
    <property type="entry name" value="MoaB/Mog-like_dom_sf"/>
</dbReference>
<dbReference type="Pfam" id="PF03454">
    <property type="entry name" value="MoeA_C"/>
    <property type="match status" value="1"/>
</dbReference>
<dbReference type="CDD" id="cd00887">
    <property type="entry name" value="MoeA"/>
    <property type="match status" value="1"/>
</dbReference>
<dbReference type="PROSITE" id="PS01079">
    <property type="entry name" value="MOCF_BIOSYNTHESIS_2"/>
    <property type="match status" value="1"/>
</dbReference>
<proteinExistence type="predicted"/>
<dbReference type="PATRIC" id="fig|2198.3.peg.22"/>
<dbReference type="Proteomes" id="UP000054598">
    <property type="component" value="Unassembled WGS sequence"/>
</dbReference>
<dbReference type="Gene3D" id="3.40.980.10">
    <property type="entry name" value="MoaB/Mog-like domain"/>
    <property type="match status" value="1"/>
</dbReference>
<evidence type="ECO:0000256" key="2">
    <source>
        <dbReference type="ARBA" id="ARBA00023150"/>
    </source>
</evidence>
<dbReference type="SUPFAM" id="SSF63867">
    <property type="entry name" value="MoeA C-terminal domain-like"/>
    <property type="match status" value="1"/>
</dbReference>
<evidence type="ECO:0000259" key="4">
    <source>
        <dbReference type="SMART" id="SM00852"/>
    </source>
</evidence>
<dbReference type="InterPro" id="IPR005111">
    <property type="entry name" value="MoeA_C_domain_IV"/>
</dbReference>
<evidence type="ECO:0000256" key="3">
    <source>
        <dbReference type="SAM" id="MobiDB-lite"/>
    </source>
</evidence>
<dbReference type="EMBL" id="LGGD01000100">
    <property type="protein sequence ID" value="KUK61809.1"/>
    <property type="molecule type" value="Genomic_DNA"/>
</dbReference>
<dbReference type="PANTHER" id="PTHR10192:SF16">
    <property type="entry name" value="MOLYBDOPTERIN MOLYBDENUMTRANSFERASE"/>
    <property type="match status" value="1"/>
</dbReference>
<dbReference type="InterPro" id="IPR008284">
    <property type="entry name" value="MoCF_biosynth_CS"/>
</dbReference>
<evidence type="ECO:0000313" key="7">
    <source>
        <dbReference type="Proteomes" id="UP000054323"/>
    </source>
</evidence>
<dbReference type="InterPro" id="IPR001453">
    <property type="entry name" value="MoaB/Mog_dom"/>
</dbReference>
<name>A0A124G5U7_9EURY</name>
<comment type="pathway">
    <text evidence="1">Cofactor biosynthesis; molybdopterin biosynthesis.</text>
</comment>
<sequence length="420" mass="43752">MVRRHLTQKPLVEVLEMMRATFPRPDRTIQAPVAGAAGRATIGPVYSPLTVPATDVAARDGFAVVSSETLGAGDRTPVPLKNPCRVNTGNAILPGYDAVVMVEDVTGGEGSWSTRKAAFPGEHIHPAGTEIRQGEVILPAGHLIRPCDIGALLSYGITDIDVSAVEIGLLPTGSELVPAGERPDPGEVIESNTTVAAAWFAEAGATCTRYPIVPDDPELLRQAIGRGIRENDLLLVSAGSSAGTRDFTAGVIGDLGGVLVHGIAMKPGRPAIVGRIDGKPVVGLPGYPIAALTVIRELILPLLAEWGFHARPRETLRARLAGTVTGDPGFDEFILLTVSRTGDRYTATPLPPGAGTQMTVVRANAHLHVPAGTGTICEGTEVDVLLTGPRALIREAPGSPGPAPEHQVRGDAALPLKESS</sequence>
<evidence type="ECO:0000313" key="6">
    <source>
        <dbReference type="EMBL" id="KUL04336.1"/>
    </source>
</evidence>
<dbReference type="EMBL" id="LGHE01000022">
    <property type="protein sequence ID" value="KUL04336.1"/>
    <property type="molecule type" value="Genomic_DNA"/>
</dbReference>
<organism evidence="6 8">
    <name type="scientific">Methanoculleus marisnigri</name>
    <dbReference type="NCBI Taxonomy" id="2198"/>
    <lineage>
        <taxon>Archaea</taxon>
        <taxon>Methanobacteriati</taxon>
        <taxon>Methanobacteriota</taxon>
        <taxon>Stenosarchaea group</taxon>
        <taxon>Methanomicrobia</taxon>
        <taxon>Methanomicrobiales</taxon>
        <taxon>Methanomicrobiaceae</taxon>
        <taxon>Methanoculleus</taxon>
    </lineage>
</organism>
<dbReference type="Pfam" id="PF03453">
    <property type="entry name" value="MoeA_N"/>
    <property type="match status" value="1"/>
</dbReference>
<dbReference type="InterPro" id="IPR036135">
    <property type="entry name" value="MoeA_linker/N_sf"/>
</dbReference>
<dbReference type="InterPro" id="IPR005110">
    <property type="entry name" value="MoeA_linker/N"/>
</dbReference>
<feature type="region of interest" description="Disordered" evidence="3">
    <location>
        <begin position="395"/>
        <end position="420"/>
    </location>
</feature>
<dbReference type="AlphaFoldDB" id="A0A124G5U7"/>
<dbReference type="Gene3D" id="3.90.105.10">
    <property type="entry name" value="Molybdopterin biosynthesis moea protein, domain 2"/>
    <property type="match status" value="1"/>
</dbReference>
<feature type="domain" description="MoaB/Mog" evidence="4">
    <location>
        <begin position="168"/>
        <end position="305"/>
    </location>
</feature>
<dbReference type="SUPFAM" id="SSF53218">
    <property type="entry name" value="Molybdenum cofactor biosynthesis proteins"/>
    <property type="match status" value="1"/>
</dbReference>
<keyword evidence="2" id="KW-0501">Molybdenum cofactor biosynthesis</keyword>
<dbReference type="SUPFAM" id="SSF63882">
    <property type="entry name" value="MoeA N-terminal region -like"/>
    <property type="match status" value="1"/>
</dbReference>
<dbReference type="InterPro" id="IPR038987">
    <property type="entry name" value="MoeA-like"/>
</dbReference>
<dbReference type="GO" id="GO:0005829">
    <property type="term" value="C:cytosol"/>
    <property type="evidence" value="ECO:0007669"/>
    <property type="project" value="TreeGrafter"/>
</dbReference>